<name>A0A7V8SVD7_9BACT</name>
<comment type="caution">
    <text evidence="2">The sequence shown here is derived from an EMBL/GenBank/DDBJ whole genome shotgun (WGS) entry which is preliminary data.</text>
</comment>
<dbReference type="EMBL" id="JACDQQ010000358">
    <property type="protein sequence ID" value="MBA0084075.1"/>
    <property type="molecule type" value="Genomic_DNA"/>
</dbReference>
<evidence type="ECO:0000313" key="3">
    <source>
        <dbReference type="Proteomes" id="UP000567293"/>
    </source>
</evidence>
<dbReference type="Proteomes" id="UP000567293">
    <property type="component" value="Unassembled WGS sequence"/>
</dbReference>
<gene>
    <name evidence="2" type="ORF">HRJ53_03680</name>
</gene>
<proteinExistence type="predicted"/>
<keyword evidence="3" id="KW-1185">Reference proteome</keyword>
<evidence type="ECO:0000313" key="2">
    <source>
        <dbReference type="EMBL" id="MBA0084075.1"/>
    </source>
</evidence>
<dbReference type="Pfam" id="PF13265">
    <property type="entry name" value="DUF4056"/>
    <property type="match status" value="1"/>
</dbReference>
<dbReference type="InterPro" id="IPR025130">
    <property type="entry name" value="DUF4056"/>
</dbReference>
<dbReference type="AlphaFoldDB" id="A0A7V8SVD7"/>
<feature type="region of interest" description="Disordered" evidence="1">
    <location>
        <begin position="176"/>
        <end position="195"/>
    </location>
</feature>
<reference evidence="2" key="1">
    <citation type="submission" date="2020-06" db="EMBL/GenBank/DDBJ databases">
        <title>Legume-microbial interactions unlock mineral nutrients during tropical forest succession.</title>
        <authorList>
            <person name="Epihov D.Z."/>
        </authorList>
    </citation>
    <scope>NUCLEOTIDE SEQUENCE [LARGE SCALE GENOMIC DNA]</scope>
    <source>
        <strain evidence="2">Pan2503</strain>
    </source>
</reference>
<accession>A0A7V8SVD7</accession>
<feature type="non-terminal residue" evidence="2">
    <location>
        <position position="1"/>
    </location>
</feature>
<evidence type="ECO:0000256" key="1">
    <source>
        <dbReference type="SAM" id="MobiDB-lite"/>
    </source>
</evidence>
<sequence>SNVVGLKIAGVVIRRQEATTELEYNRAVTALLRDALKKLGPLPRAATQRAFEYTDGIWWDSTKRVPDNQLVRHRNFDVGPKIYPWKLSDAKNFSDLRAAQQEFDQYCHGDWKPLGLTMRDRLGKVPFQKMATLEIVPDDVLLKNGFPLPRSGRTTVTPADFPGIIAAIQRAAETELGPGVGSPVARANETSRYHE</sequence>
<organism evidence="2 3">
    <name type="scientific">Candidatus Acidiferrum panamense</name>
    <dbReference type="NCBI Taxonomy" id="2741543"/>
    <lineage>
        <taxon>Bacteria</taxon>
        <taxon>Pseudomonadati</taxon>
        <taxon>Acidobacteriota</taxon>
        <taxon>Terriglobia</taxon>
        <taxon>Candidatus Acidiferrales</taxon>
        <taxon>Candidatus Acidiferrum</taxon>
    </lineage>
</organism>
<protein>
    <submittedName>
        <fullName evidence="2">DUF4056 domain-containing protein</fullName>
    </submittedName>
</protein>